<dbReference type="Gene3D" id="3.90.180.10">
    <property type="entry name" value="Medium-chain alcohol dehydrogenases, catalytic domain"/>
    <property type="match status" value="1"/>
</dbReference>
<evidence type="ECO:0000313" key="4">
    <source>
        <dbReference type="EMBL" id="KAK3395294.1"/>
    </source>
</evidence>
<protein>
    <submittedName>
        <fullName evidence="4">Chaperonin 10-like protein</fullName>
    </submittedName>
</protein>
<dbReference type="EMBL" id="JAULSW010000001">
    <property type="protein sequence ID" value="KAK3395294.1"/>
    <property type="molecule type" value="Genomic_DNA"/>
</dbReference>
<proteinExistence type="inferred from homology"/>
<reference evidence="4" key="1">
    <citation type="journal article" date="2023" name="Mol. Phylogenet. Evol.">
        <title>Genome-scale phylogeny and comparative genomics of the fungal order Sordariales.</title>
        <authorList>
            <person name="Hensen N."/>
            <person name="Bonometti L."/>
            <person name="Westerberg I."/>
            <person name="Brannstrom I.O."/>
            <person name="Guillou S."/>
            <person name="Cros-Aarteil S."/>
            <person name="Calhoun S."/>
            <person name="Haridas S."/>
            <person name="Kuo A."/>
            <person name="Mondo S."/>
            <person name="Pangilinan J."/>
            <person name="Riley R."/>
            <person name="LaButti K."/>
            <person name="Andreopoulos B."/>
            <person name="Lipzen A."/>
            <person name="Chen C."/>
            <person name="Yan M."/>
            <person name="Daum C."/>
            <person name="Ng V."/>
            <person name="Clum A."/>
            <person name="Steindorff A."/>
            <person name="Ohm R.A."/>
            <person name="Martin F."/>
            <person name="Silar P."/>
            <person name="Natvig D.O."/>
            <person name="Lalanne C."/>
            <person name="Gautier V."/>
            <person name="Ament-Velasquez S.L."/>
            <person name="Kruys A."/>
            <person name="Hutchinson M.I."/>
            <person name="Powell A.J."/>
            <person name="Barry K."/>
            <person name="Miller A.N."/>
            <person name="Grigoriev I.V."/>
            <person name="Debuchy R."/>
            <person name="Gladieux P."/>
            <person name="Hiltunen Thoren M."/>
            <person name="Johannesson H."/>
        </authorList>
    </citation>
    <scope>NUCLEOTIDE SEQUENCE</scope>
    <source>
        <strain evidence="4">CBS 232.78</strain>
    </source>
</reference>
<comment type="similarity">
    <text evidence="1">Belongs to the zinc-containing alcohol dehydrogenase family.</text>
</comment>
<dbReference type="CDD" id="cd08249">
    <property type="entry name" value="enoyl_reductase_like"/>
    <property type="match status" value="1"/>
</dbReference>
<dbReference type="Gene3D" id="3.40.50.720">
    <property type="entry name" value="NAD(P)-binding Rossmann-like Domain"/>
    <property type="match status" value="1"/>
</dbReference>
<dbReference type="Proteomes" id="UP001285441">
    <property type="component" value="Unassembled WGS sequence"/>
</dbReference>
<dbReference type="SUPFAM" id="SSF50129">
    <property type="entry name" value="GroES-like"/>
    <property type="match status" value="1"/>
</dbReference>
<evidence type="ECO:0000259" key="3">
    <source>
        <dbReference type="SMART" id="SM00829"/>
    </source>
</evidence>
<dbReference type="InterPro" id="IPR013154">
    <property type="entry name" value="ADH-like_N"/>
</dbReference>
<dbReference type="InterPro" id="IPR047122">
    <property type="entry name" value="Trans-enoyl_RdTase-like"/>
</dbReference>
<dbReference type="GO" id="GO:0016651">
    <property type="term" value="F:oxidoreductase activity, acting on NAD(P)H"/>
    <property type="evidence" value="ECO:0007669"/>
    <property type="project" value="InterPro"/>
</dbReference>
<gene>
    <name evidence="4" type="ORF">B0H63DRAFT_462997</name>
</gene>
<dbReference type="PANTHER" id="PTHR45348:SF2">
    <property type="entry name" value="ZINC-TYPE ALCOHOL DEHYDROGENASE-LIKE PROTEIN C2E1P3.01"/>
    <property type="match status" value="1"/>
</dbReference>
<dbReference type="InterPro" id="IPR020843">
    <property type="entry name" value="ER"/>
</dbReference>
<dbReference type="PANTHER" id="PTHR45348">
    <property type="entry name" value="HYPOTHETICAL OXIDOREDUCTASE (EUROFUNG)"/>
    <property type="match status" value="1"/>
</dbReference>
<reference evidence="4" key="2">
    <citation type="submission" date="2023-06" db="EMBL/GenBank/DDBJ databases">
        <authorList>
            <consortium name="Lawrence Berkeley National Laboratory"/>
            <person name="Haridas S."/>
            <person name="Hensen N."/>
            <person name="Bonometti L."/>
            <person name="Westerberg I."/>
            <person name="Brannstrom I.O."/>
            <person name="Guillou S."/>
            <person name="Cros-Aarteil S."/>
            <person name="Calhoun S."/>
            <person name="Kuo A."/>
            <person name="Mondo S."/>
            <person name="Pangilinan J."/>
            <person name="Riley R."/>
            <person name="LaButti K."/>
            <person name="Andreopoulos B."/>
            <person name="Lipzen A."/>
            <person name="Chen C."/>
            <person name="Yanf M."/>
            <person name="Daum C."/>
            <person name="Ng V."/>
            <person name="Clum A."/>
            <person name="Steindorff A."/>
            <person name="Ohm R."/>
            <person name="Martin F."/>
            <person name="Silar P."/>
            <person name="Natvig D."/>
            <person name="Lalanne C."/>
            <person name="Gautier V."/>
            <person name="Ament-velasquez S.L."/>
            <person name="Kruys A."/>
            <person name="Hutchinson M.I."/>
            <person name="Powell A.J."/>
            <person name="Barry K."/>
            <person name="Miller A.N."/>
            <person name="Grigoriev I.V."/>
            <person name="Debuchy R."/>
            <person name="Gladieux P."/>
            <person name="Thoren M.H."/>
            <person name="Johannesson H."/>
        </authorList>
    </citation>
    <scope>NUCLEOTIDE SEQUENCE</scope>
    <source>
        <strain evidence="4">CBS 232.78</strain>
    </source>
</reference>
<evidence type="ECO:0000313" key="5">
    <source>
        <dbReference type="Proteomes" id="UP001285441"/>
    </source>
</evidence>
<dbReference type="InterPro" id="IPR036291">
    <property type="entry name" value="NAD(P)-bd_dom_sf"/>
</dbReference>
<dbReference type="SMART" id="SM00829">
    <property type="entry name" value="PKS_ER"/>
    <property type="match status" value="1"/>
</dbReference>
<dbReference type="InterPro" id="IPR011032">
    <property type="entry name" value="GroES-like_sf"/>
</dbReference>
<evidence type="ECO:0000256" key="1">
    <source>
        <dbReference type="ARBA" id="ARBA00008072"/>
    </source>
</evidence>
<dbReference type="Pfam" id="PF00107">
    <property type="entry name" value="ADH_zinc_N"/>
    <property type="match status" value="1"/>
</dbReference>
<keyword evidence="5" id="KW-1185">Reference proteome</keyword>
<comment type="caution">
    <text evidence="4">The sequence shown here is derived from an EMBL/GenBank/DDBJ whole genome shotgun (WGS) entry which is preliminary data.</text>
</comment>
<dbReference type="Pfam" id="PF08240">
    <property type="entry name" value="ADH_N"/>
    <property type="match status" value="1"/>
</dbReference>
<organism evidence="4 5">
    <name type="scientific">Podospora didyma</name>
    <dbReference type="NCBI Taxonomy" id="330526"/>
    <lineage>
        <taxon>Eukaryota</taxon>
        <taxon>Fungi</taxon>
        <taxon>Dikarya</taxon>
        <taxon>Ascomycota</taxon>
        <taxon>Pezizomycotina</taxon>
        <taxon>Sordariomycetes</taxon>
        <taxon>Sordariomycetidae</taxon>
        <taxon>Sordariales</taxon>
        <taxon>Podosporaceae</taxon>
        <taxon>Podospora</taxon>
    </lineage>
</organism>
<evidence type="ECO:0000256" key="2">
    <source>
        <dbReference type="ARBA" id="ARBA00023002"/>
    </source>
</evidence>
<sequence length="351" mass="36415">MAQQTSNIAALIPAPKADIVVQDLGQPSAPGAGEVLIRNHAIALNPIDWKRQSWGMFIESYPAVIGADVAGTVTEVGPDVTAFKKGDRVIGFANSFTGGNKYGAHQTFTLAQAFATAKIPASLSFAEAATVPTGVSTASMALFDVLGLPLPGTSSSPSTPSKSILIWGGASTVGFFTIQIARLAGLTVFAAASPKHHAKLRSLGATEVVDYRSPTAVEDLVAAAEKAGTPITLAFDTISTAETLTATAKVLSVSSGGKALSGTSFVHTTPWPETLAVVEGIKSEQVRGEQLWGRRKDLSAWLYNDALPKWLAQGGVIPSGHRTIPGGLSGIQEGLDQLKKGVSGEKLMVEI</sequence>
<keyword evidence="2" id="KW-0560">Oxidoreductase</keyword>
<dbReference type="AlphaFoldDB" id="A0AAE0P8J3"/>
<dbReference type="SUPFAM" id="SSF51735">
    <property type="entry name" value="NAD(P)-binding Rossmann-fold domains"/>
    <property type="match status" value="1"/>
</dbReference>
<feature type="domain" description="Enoyl reductase (ER)" evidence="3">
    <location>
        <begin position="10"/>
        <end position="349"/>
    </location>
</feature>
<accession>A0AAE0P8J3</accession>
<name>A0AAE0P8J3_9PEZI</name>
<dbReference type="InterPro" id="IPR013149">
    <property type="entry name" value="ADH-like_C"/>
</dbReference>